<dbReference type="GO" id="GO:0003723">
    <property type="term" value="F:RNA binding"/>
    <property type="evidence" value="ECO:0007669"/>
    <property type="project" value="UniProtKB-UniRule"/>
</dbReference>
<comment type="caution">
    <text evidence="22">The sequence shown here is derived from an EMBL/GenBank/DDBJ whole genome shotgun (WGS) entry which is preliminary data.</text>
</comment>
<protein>
    <submittedName>
        <fullName evidence="22">Endoribonuclease Dcr-1</fullName>
    </submittedName>
</protein>
<dbReference type="GO" id="GO:0046872">
    <property type="term" value="F:metal ion binding"/>
    <property type="evidence" value="ECO:0007669"/>
    <property type="project" value="UniProtKB-KW"/>
</dbReference>
<keyword evidence="6" id="KW-0547">Nucleotide-binding</keyword>
<dbReference type="InterPro" id="IPR036389">
    <property type="entry name" value="RNase_III_sf"/>
</dbReference>
<evidence type="ECO:0000256" key="12">
    <source>
        <dbReference type="ARBA" id="ARBA00022884"/>
    </source>
</evidence>
<keyword evidence="7" id="KW-0255">Endonuclease</keyword>
<dbReference type="InterPro" id="IPR003100">
    <property type="entry name" value="PAZ_dom"/>
</dbReference>
<evidence type="ECO:0000256" key="13">
    <source>
        <dbReference type="ARBA" id="ARBA00023158"/>
    </source>
</evidence>
<dbReference type="InterPro" id="IPR001650">
    <property type="entry name" value="Helicase_C-like"/>
</dbReference>
<dbReference type="FunFam" id="1.10.1520.10:FF:000005">
    <property type="entry name" value="Putative endoribonuclease dicer"/>
    <property type="match status" value="1"/>
</dbReference>
<dbReference type="Gene3D" id="2.170.260.10">
    <property type="entry name" value="paz domain"/>
    <property type="match status" value="1"/>
</dbReference>
<gene>
    <name evidence="22" type="ORF">BV898_09061</name>
</gene>
<dbReference type="PANTHER" id="PTHR14950:SF37">
    <property type="entry name" value="ENDORIBONUCLEASE DICER"/>
    <property type="match status" value="1"/>
</dbReference>
<evidence type="ECO:0000313" key="22">
    <source>
        <dbReference type="EMBL" id="OQV16890.1"/>
    </source>
</evidence>
<evidence type="ECO:0000259" key="18">
    <source>
        <dbReference type="PROSITE" id="PS50142"/>
    </source>
</evidence>
<dbReference type="PROSITE" id="PS50821">
    <property type="entry name" value="PAZ"/>
    <property type="match status" value="1"/>
</dbReference>
<feature type="domain" description="Helicase C-terminal" evidence="20">
    <location>
        <begin position="397"/>
        <end position="565"/>
    </location>
</feature>
<dbReference type="SUPFAM" id="SSF54768">
    <property type="entry name" value="dsRNA-binding domain-like"/>
    <property type="match status" value="1"/>
</dbReference>
<evidence type="ECO:0000256" key="9">
    <source>
        <dbReference type="ARBA" id="ARBA00022806"/>
    </source>
</evidence>
<comment type="cofactor">
    <cofactor evidence="1">
        <name>Mn(2+)</name>
        <dbReference type="ChEBI" id="CHEBI:29035"/>
    </cofactor>
</comment>
<dbReference type="InterPro" id="IPR048512">
    <property type="entry name" value="Dicer_platform"/>
</dbReference>
<dbReference type="FunFam" id="1.10.1520.10:FF:000023">
    <property type="entry name" value="Endoribonuclease dcr-1"/>
    <property type="match status" value="1"/>
</dbReference>
<dbReference type="Pfam" id="PF03368">
    <property type="entry name" value="Dicer_dimer"/>
    <property type="match status" value="1"/>
</dbReference>
<organism evidence="22 23">
    <name type="scientific">Hypsibius exemplaris</name>
    <name type="common">Freshwater tardigrade</name>
    <dbReference type="NCBI Taxonomy" id="2072580"/>
    <lineage>
        <taxon>Eukaryota</taxon>
        <taxon>Metazoa</taxon>
        <taxon>Ecdysozoa</taxon>
        <taxon>Tardigrada</taxon>
        <taxon>Eutardigrada</taxon>
        <taxon>Parachela</taxon>
        <taxon>Hypsibioidea</taxon>
        <taxon>Hypsibiidae</taxon>
        <taxon>Hypsibius</taxon>
    </lineage>
</organism>
<evidence type="ECO:0000259" key="21">
    <source>
        <dbReference type="PROSITE" id="PS51327"/>
    </source>
</evidence>
<dbReference type="Gene3D" id="3.30.160.380">
    <property type="entry name" value="Dicer dimerisation domain"/>
    <property type="match status" value="1"/>
</dbReference>
<comment type="similarity">
    <text evidence="15">Belongs to the helicase family. Dicer subfamily.</text>
</comment>
<feature type="domain" description="DRBM" evidence="17">
    <location>
        <begin position="1829"/>
        <end position="1851"/>
    </location>
</feature>
<keyword evidence="12 16" id="KW-0694">RNA-binding</keyword>
<keyword evidence="13" id="KW-0943">RNA-mediated gene silencing</keyword>
<dbReference type="EMBL" id="MTYJ01000069">
    <property type="protein sequence ID" value="OQV16890.1"/>
    <property type="molecule type" value="Genomic_DNA"/>
</dbReference>
<dbReference type="GO" id="GO:0004530">
    <property type="term" value="F:deoxyribonuclease I activity"/>
    <property type="evidence" value="ECO:0007669"/>
    <property type="project" value="TreeGrafter"/>
</dbReference>
<evidence type="ECO:0000256" key="1">
    <source>
        <dbReference type="ARBA" id="ARBA00001936"/>
    </source>
</evidence>
<dbReference type="OrthoDB" id="2392202at2759"/>
<dbReference type="PANTHER" id="PTHR14950">
    <property type="entry name" value="DICER-RELATED"/>
    <property type="match status" value="1"/>
</dbReference>
<evidence type="ECO:0000259" key="17">
    <source>
        <dbReference type="PROSITE" id="PS50137"/>
    </source>
</evidence>
<evidence type="ECO:0000259" key="19">
    <source>
        <dbReference type="PROSITE" id="PS50821"/>
    </source>
</evidence>
<dbReference type="Pfam" id="PF00271">
    <property type="entry name" value="Helicase_C"/>
    <property type="match status" value="1"/>
</dbReference>
<keyword evidence="14" id="KW-0464">Manganese</keyword>
<evidence type="ECO:0000256" key="6">
    <source>
        <dbReference type="ARBA" id="ARBA00022741"/>
    </source>
</evidence>
<dbReference type="InterPro" id="IPR044441">
    <property type="entry name" value="DICER_DSRM"/>
</dbReference>
<evidence type="ECO:0000256" key="16">
    <source>
        <dbReference type="PROSITE-ProRule" id="PRU00657"/>
    </source>
</evidence>
<dbReference type="GO" id="GO:0006309">
    <property type="term" value="P:apoptotic DNA fragmentation"/>
    <property type="evidence" value="ECO:0007669"/>
    <property type="project" value="TreeGrafter"/>
</dbReference>
<dbReference type="GO" id="GO:0031054">
    <property type="term" value="P:pre-miRNA processing"/>
    <property type="evidence" value="ECO:0007669"/>
    <property type="project" value="InterPro"/>
</dbReference>
<keyword evidence="23" id="KW-1185">Reference proteome</keyword>
<dbReference type="InterPro" id="IPR000999">
    <property type="entry name" value="RNase_III_dom"/>
</dbReference>
<dbReference type="SMART" id="SM00535">
    <property type="entry name" value="RIBOc"/>
    <property type="match status" value="2"/>
</dbReference>
<dbReference type="CDD" id="cd00593">
    <property type="entry name" value="RIBOc"/>
    <property type="match status" value="2"/>
</dbReference>
<dbReference type="InterPro" id="IPR005034">
    <property type="entry name" value="Dicer_dimerisation"/>
</dbReference>
<evidence type="ECO:0000313" key="23">
    <source>
        <dbReference type="Proteomes" id="UP000192578"/>
    </source>
</evidence>
<reference evidence="23" key="1">
    <citation type="submission" date="2017-01" db="EMBL/GenBank/DDBJ databases">
        <title>Comparative genomics of anhydrobiosis in the tardigrade Hypsibius dujardini.</title>
        <authorList>
            <person name="Yoshida Y."/>
            <person name="Koutsovoulos G."/>
            <person name="Laetsch D."/>
            <person name="Stevens L."/>
            <person name="Kumar S."/>
            <person name="Horikawa D."/>
            <person name="Ishino K."/>
            <person name="Komine S."/>
            <person name="Tomita M."/>
            <person name="Blaxter M."/>
            <person name="Arakawa K."/>
        </authorList>
    </citation>
    <scope>NUCLEOTIDE SEQUENCE [LARGE SCALE GENOMIC DNA]</scope>
    <source>
        <strain evidence="23">Z151</strain>
    </source>
</reference>
<evidence type="ECO:0000256" key="14">
    <source>
        <dbReference type="ARBA" id="ARBA00023211"/>
    </source>
</evidence>
<keyword evidence="9" id="KW-0347">Helicase</keyword>
<dbReference type="Pfam" id="PF20931">
    <property type="entry name" value="Dicer_platform"/>
    <property type="match status" value="1"/>
</dbReference>
<keyword evidence="3" id="KW-0540">Nuclease</keyword>
<dbReference type="SMART" id="SM00949">
    <property type="entry name" value="PAZ"/>
    <property type="match status" value="1"/>
</dbReference>
<evidence type="ECO:0000256" key="5">
    <source>
        <dbReference type="ARBA" id="ARBA00022737"/>
    </source>
</evidence>
<proteinExistence type="inferred from homology"/>
<feature type="domain" description="RNase III" evidence="18">
    <location>
        <begin position="1594"/>
        <end position="1761"/>
    </location>
</feature>
<feature type="domain" description="PAZ" evidence="19">
    <location>
        <begin position="871"/>
        <end position="1003"/>
    </location>
</feature>
<evidence type="ECO:0000256" key="15">
    <source>
        <dbReference type="ARBA" id="ARBA00035116"/>
    </source>
</evidence>
<evidence type="ECO:0000256" key="3">
    <source>
        <dbReference type="ARBA" id="ARBA00022722"/>
    </source>
</evidence>
<dbReference type="FunFam" id="2.170.260.10:FF:000002">
    <property type="entry name" value="Putative Endoribonuclease Dicer"/>
    <property type="match status" value="1"/>
</dbReference>
<dbReference type="GO" id="GO:0005524">
    <property type="term" value="F:ATP binding"/>
    <property type="evidence" value="ECO:0007669"/>
    <property type="project" value="UniProtKB-KW"/>
</dbReference>
<dbReference type="Proteomes" id="UP000192578">
    <property type="component" value="Unassembled WGS sequence"/>
</dbReference>
<evidence type="ECO:0000256" key="4">
    <source>
        <dbReference type="ARBA" id="ARBA00022723"/>
    </source>
</evidence>
<dbReference type="InterPro" id="IPR014720">
    <property type="entry name" value="dsRBD_dom"/>
</dbReference>
<dbReference type="Gene3D" id="3.40.50.300">
    <property type="entry name" value="P-loop containing nucleotide triphosphate hydrolases"/>
    <property type="match status" value="2"/>
</dbReference>
<evidence type="ECO:0000256" key="2">
    <source>
        <dbReference type="ARBA" id="ARBA00001946"/>
    </source>
</evidence>
<dbReference type="SUPFAM" id="SSF69065">
    <property type="entry name" value="RNase III domain-like"/>
    <property type="match status" value="2"/>
</dbReference>
<dbReference type="SUPFAM" id="SSF52540">
    <property type="entry name" value="P-loop containing nucleoside triphosphate hydrolases"/>
    <property type="match status" value="2"/>
</dbReference>
<dbReference type="Pfam" id="PF02170">
    <property type="entry name" value="PAZ"/>
    <property type="match status" value="1"/>
</dbReference>
<evidence type="ECO:0000256" key="11">
    <source>
        <dbReference type="ARBA" id="ARBA00022842"/>
    </source>
</evidence>
<dbReference type="InterPro" id="IPR038248">
    <property type="entry name" value="Dicer_dimer_sf"/>
</dbReference>
<comment type="cofactor">
    <cofactor evidence="2">
        <name>Mg(2+)</name>
        <dbReference type="ChEBI" id="CHEBI:18420"/>
    </cofactor>
</comment>
<dbReference type="InterPro" id="IPR027417">
    <property type="entry name" value="P-loop_NTPase"/>
</dbReference>
<keyword evidence="10" id="KW-0067">ATP-binding</keyword>
<feature type="domain" description="Dicer dsRNA-binding fold" evidence="21">
    <location>
        <begin position="592"/>
        <end position="686"/>
    </location>
</feature>
<dbReference type="Pfam" id="PF20932">
    <property type="entry name" value="Dicer_dsRBD"/>
    <property type="match status" value="1"/>
</dbReference>
<sequence length="1858" mass="208664">MKRLRKLQDSLPTEDFTPRDYQLDLLENARQENTVAVLGSDGGKSFLALSLLRELTHDVRVYSKIPGAKKVAFITVETDDAADNYVRAVDDHTDFSAVRLTDGATSETLTGFDVVVASHENFVNLMTARRFDPDQISVIAIDECTAAVAKYPYGQLFHSVFAGFRNGTVESLAKPRILALTSSLLTKDVVSDPATLEKVIAQLEEVFRGSLRTSVSLVSIDRFGYPKAVRLVPYSLAVKDQHREGTDLVKAKLEELLEFVRVCMHVAAKKNVEKSDCLLHTNAFNIFEVAAAETLECLRVLGLWPTYRLINIITRDFRNTYLKNLLEQRIARVLLAVCCRFQEIGIALEKLYGFGKMAKGDERILHFVSEKLRLIVAMMDTYNPQNPDNQKAYIPVQYFSMIINVGKPYLAWAVNRFLRDLKSSSDRKCSYGFVTSSYCLGSFNRATVADSMSPTDACFFGMPFKVQEEILRRFRNRDFNVLVSTCTNDISLDVPQCTFSIQFDPVQDYLTYVHARHRTKSKYGTLCIMVLREEEEAYRREHFVKFLEIDSIVLSRCPDHIVRNAGHAESTDFAAEPLKSVTTGVQIMMSQAIGVINRYCSNLPSDAFANLTPLAYLIPSTDEIPAFRCKLTLPINAPMKHAITGSFMPNQKMAKQSAALEACKELYRLGELDESLAPVSKDTWKGEIAQLISLEPPEVIPEGAPKPGTTKRRQYYIKKVPLVLARSLPKPGDHCFLFAIQMTLACPVPAEQNVRGRKIRLPEEAPRMLGILSTSLIPAIPDFNIYDRSGEIRVSVKLVSEGIAIGQRELDISHHFHRILFSNVLSLERYSLLFNAQASPAQFLIVPITQGSPEPEVDWAYMESVFSAKFDRLGAVAESDREAFSTQKYEDAVVMPWYRSLDQPQSFYVEQICPWLTVLGEFPDPEFPNFDKYYEAKYRINVQDKAQPLLDVDHTSTRLNLLLPRFLSRKGCSLSQTEKKELLKDKEPRHRQILVPELCKIHPVPASLWRQAICLPTILHRLETLLVMEELLHVIKASTGISSQVPVSESAAIWPALDYGWSFAEKIRQLDEAAVEGRDDLDIRNASIIENARLKHEKSQATTLYPKIGMWNADNPDDGHFEIGNWSSGLDDGDSCQGFAIDTWNASTAGNEWNKPISFFDHVNSTYGSGSEMPSGLPAGKSKVALRAVEQESLGGAEWGFDDQMGLPGISLVSGFSDNVMQAIEKDLTTMNLDDSGMTASEAGDLGDDMETIADSVMTALPSYNLEALDPLKDKEEEDFGPVMSSILHLRFSESAPDDFRGGRGSGGDPYADVFEEMSDFSLDGITNRSKKDDRKKDTRVEFGEVNRIPPTDEEKTLSKPLPLRSAECANQRATKFRFDDDRDPVFVSGPDPGILLQAFTSSNANDGINLERLETVGDSFLKFSVTTYLYFRYAGYHEGKLSFMRSLQVSNYHLYRLGFNKRFGEILISSKFEPTENWLPPCYVLEESAGSNGAITFAADGSPANLRTQHCISDKTLADCVESLIGAYLISSGVKAAQLLMSWLGLVVLPERPGHRESERMLERFTWFPKPATVLLSSGPDTVMELDRLLEGYAKFEERIAYKFNDRAYLLQAFTHASYTYNRITDCYQRLEFLGDAVLDYLITRHLYEDMQGHSPGALTDLRSALVNNSIFASLSVRNEFHKYVKLMSPAIFHLVEKYVKEQRERDQNVTLFTEDIYFYDPAADEDTLEDEGGAEETECPKVLGDVFESVAGAIYLDSGMSLDAVWRVYYAMMKSEIDQCSSIIPKSPVRELLELEPENAKFSVPERTASGKIRVVVEIFDKGKFVGLGRNYRTAKCTAAKQALKYLHSLDETRAA</sequence>
<dbReference type="GO" id="GO:0070578">
    <property type="term" value="C:RISC-loading complex"/>
    <property type="evidence" value="ECO:0007669"/>
    <property type="project" value="TreeGrafter"/>
</dbReference>
<dbReference type="Pfam" id="PF00636">
    <property type="entry name" value="Ribonuclease_3"/>
    <property type="match status" value="2"/>
</dbReference>
<feature type="domain" description="RNase III" evidence="18">
    <location>
        <begin position="1395"/>
        <end position="1534"/>
    </location>
</feature>
<dbReference type="GO" id="GO:0005737">
    <property type="term" value="C:cytoplasm"/>
    <property type="evidence" value="ECO:0007669"/>
    <property type="project" value="TreeGrafter"/>
</dbReference>
<dbReference type="PROSITE" id="PS50137">
    <property type="entry name" value="DS_RBD"/>
    <property type="match status" value="1"/>
</dbReference>
<dbReference type="PROSITE" id="PS51327">
    <property type="entry name" value="DICER_DSRBF"/>
    <property type="match status" value="1"/>
</dbReference>
<dbReference type="GO" id="GO:0005634">
    <property type="term" value="C:nucleus"/>
    <property type="evidence" value="ECO:0007669"/>
    <property type="project" value="TreeGrafter"/>
</dbReference>
<evidence type="ECO:0000256" key="10">
    <source>
        <dbReference type="ARBA" id="ARBA00022840"/>
    </source>
</evidence>
<accession>A0A1W0WNV0</accession>
<dbReference type="CDD" id="cd10843">
    <property type="entry name" value="DSRM_DICER"/>
    <property type="match status" value="1"/>
</dbReference>
<dbReference type="PROSITE" id="PS00517">
    <property type="entry name" value="RNASE_3_1"/>
    <property type="match status" value="1"/>
</dbReference>
<evidence type="ECO:0000256" key="8">
    <source>
        <dbReference type="ARBA" id="ARBA00022801"/>
    </source>
</evidence>
<evidence type="ECO:0000259" key="20">
    <source>
        <dbReference type="PROSITE" id="PS51194"/>
    </source>
</evidence>
<dbReference type="PROSITE" id="PS50142">
    <property type="entry name" value="RNASE_3_2"/>
    <property type="match status" value="2"/>
</dbReference>
<evidence type="ECO:0000256" key="7">
    <source>
        <dbReference type="ARBA" id="ARBA00022759"/>
    </source>
</evidence>
<dbReference type="PROSITE" id="PS51194">
    <property type="entry name" value="HELICASE_CTER"/>
    <property type="match status" value="1"/>
</dbReference>
<dbReference type="Gene3D" id="1.10.1520.10">
    <property type="entry name" value="Ribonuclease III domain"/>
    <property type="match status" value="2"/>
</dbReference>
<dbReference type="GO" id="GO:0004386">
    <property type="term" value="F:helicase activity"/>
    <property type="evidence" value="ECO:0007669"/>
    <property type="project" value="UniProtKB-KW"/>
</dbReference>
<dbReference type="Gene3D" id="3.30.160.20">
    <property type="match status" value="1"/>
</dbReference>
<dbReference type="GO" id="GO:0030422">
    <property type="term" value="P:siRNA processing"/>
    <property type="evidence" value="ECO:0007669"/>
    <property type="project" value="InterPro"/>
</dbReference>
<keyword evidence="11" id="KW-0460">Magnesium</keyword>
<keyword evidence="8" id="KW-0378">Hydrolase</keyword>
<dbReference type="GO" id="GO:0004525">
    <property type="term" value="F:ribonuclease III activity"/>
    <property type="evidence" value="ECO:0007669"/>
    <property type="project" value="InterPro"/>
</dbReference>
<keyword evidence="5" id="KW-0677">Repeat</keyword>
<keyword evidence="4" id="KW-0479">Metal-binding</keyword>
<name>A0A1W0WNV0_HYPEX</name>